<feature type="domain" description="Cytidyltransferase-like" evidence="3">
    <location>
        <begin position="5"/>
        <end position="136"/>
    </location>
</feature>
<gene>
    <name evidence="4" type="ORF">COT93_02720</name>
</gene>
<dbReference type="Pfam" id="PF01467">
    <property type="entry name" value="CTP_transf_like"/>
    <property type="match status" value="1"/>
</dbReference>
<dbReference type="InterPro" id="IPR050385">
    <property type="entry name" value="Archaeal_FAD_synthase"/>
</dbReference>
<dbReference type="Gene3D" id="3.40.50.620">
    <property type="entry name" value="HUPs"/>
    <property type="match status" value="1"/>
</dbReference>
<organism evidence="4 5">
    <name type="scientific">Candidatus Falkowbacteria bacterium CG10_big_fil_rev_8_21_14_0_10_37_18</name>
    <dbReference type="NCBI Taxonomy" id="1974562"/>
    <lineage>
        <taxon>Bacteria</taxon>
        <taxon>Candidatus Falkowiibacteriota</taxon>
    </lineage>
</organism>
<dbReference type="NCBIfam" id="TIGR00125">
    <property type="entry name" value="cyt_tran_rel"/>
    <property type="match status" value="1"/>
</dbReference>
<accession>A0A2H0V8I5</accession>
<keyword evidence="1" id="KW-0808">Transferase</keyword>
<protein>
    <submittedName>
        <fullName evidence="4">FAD synthase</fullName>
    </submittedName>
</protein>
<evidence type="ECO:0000256" key="2">
    <source>
        <dbReference type="ARBA" id="ARBA00022695"/>
    </source>
</evidence>
<evidence type="ECO:0000313" key="5">
    <source>
        <dbReference type="Proteomes" id="UP000229972"/>
    </source>
</evidence>
<comment type="caution">
    <text evidence="4">The sequence shown here is derived from an EMBL/GenBank/DDBJ whole genome shotgun (WGS) entry which is preliminary data.</text>
</comment>
<dbReference type="InterPro" id="IPR004821">
    <property type="entry name" value="Cyt_trans-like"/>
</dbReference>
<keyword evidence="2" id="KW-0548">Nucleotidyltransferase</keyword>
<name>A0A2H0V8I5_9BACT</name>
<evidence type="ECO:0000313" key="4">
    <source>
        <dbReference type="EMBL" id="PIR95382.1"/>
    </source>
</evidence>
<reference evidence="5" key="1">
    <citation type="submission" date="2017-09" db="EMBL/GenBank/DDBJ databases">
        <title>Depth-based differentiation of microbial function through sediment-hosted aquifers and enrichment of novel symbionts in the deep terrestrial subsurface.</title>
        <authorList>
            <person name="Probst A.J."/>
            <person name="Ladd B."/>
            <person name="Jarett J.K."/>
            <person name="Geller-Mcgrath D.E."/>
            <person name="Sieber C.M.K."/>
            <person name="Emerson J.B."/>
            <person name="Anantharaman K."/>
            <person name="Thomas B.C."/>
            <person name="Malmstrom R."/>
            <person name="Stieglmeier M."/>
            <person name="Klingl A."/>
            <person name="Woyke T."/>
            <person name="Ryan C.M."/>
            <person name="Banfield J.F."/>
        </authorList>
    </citation>
    <scope>NUCLEOTIDE SEQUENCE [LARGE SCALE GENOMIC DNA]</scope>
</reference>
<dbReference type="Proteomes" id="UP000229972">
    <property type="component" value="Unassembled WGS sequence"/>
</dbReference>
<dbReference type="AlphaFoldDB" id="A0A2H0V8I5"/>
<dbReference type="InterPro" id="IPR014729">
    <property type="entry name" value="Rossmann-like_a/b/a_fold"/>
</dbReference>
<sequence length="137" mass="16275">MRVMVFGTFDNLHPGHLSYFSQARKFGAEMIVVVARDKNVCQQKEHCPQQDEKTRVRQVRLALRELGYQGRAVLGSLNNRWLVLKKYRPEVICLGYDQQVDLPQLKSEIEKFRLFCKIKRLKPYHSEKYKSSYLRKK</sequence>
<dbReference type="SUPFAM" id="SSF52374">
    <property type="entry name" value="Nucleotidylyl transferase"/>
    <property type="match status" value="1"/>
</dbReference>
<dbReference type="PANTHER" id="PTHR43793:SF1">
    <property type="entry name" value="FAD SYNTHASE"/>
    <property type="match status" value="1"/>
</dbReference>
<evidence type="ECO:0000256" key="1">
    <source>
        <dbReference type="ARBA" id="ARBA00022679"/>
    </source>
</evidence>
<dbReference type="PANTHER" id="PTHR43793">
    <property type="entry name" value="FAD SYNTHASE"/>
    <property type="match status" value="1"/>
</dbReference>
<evidence type="ECO:0000259" key="3">
    <source>
        <dbReference type="Pfam" id="PF01467"/>
    </source>
</evidence>
<proteinExistence type="predicted"/>
<dbReference type="GO" id="GO:0016779">
    <property type="term" value="F:nucleotidyltransferase activity"/>
    <property type="evidence" value="ECO:0007669"/>
    <property type="project" value="UniProtKB-KW"/>
</dbReference>
<dbReference type="EMBL" id="PFAL01000025">
    <property type="protein sequence ID" value="PIR95382.1"/>
    <property type="molecule type" value="Genomic_DNA"/>
</dbReference>